<keyword evidence="9" id="KW-0012">Acyltransferase</keyword>
<dbReference type="GO" id="GO:0016746">
    <property type="term" value="F:acyltransferase activity"/>
    <property type="evidence" value="ECO:0007669"/>
    <property type="project" value="UniProtKB-KW"/>
</dbReference>
<keyword evidence="3" id="KW-1003">Cell membrane</keyword>
<keyword evidence="9" id="KW-0808">Transferase</keyword>
<keyword evidence="10" id="KW-1185">Reference proteome</keyword>
<feature type="transmembrane region" description="Helical" evidence="7">
    <location>
        <begin position="7"/>
        <end position="28"/>
    </location>
</feature>
<protein>
    <submittedName>
        <fullName evidence="9">Acyltransferase family protein</fullName>
    </submittedName>
</protein>
<accession>A0ABY7WHN5</accession>
<evidence type="ECO:0000256" key="6">
    <source>
        <dbReference type="ARBA" id="ARBA00023136"/>
    </source>
</evidence>
<organism evidence="9 10">
    <name type="scientific">Sphingobacterium oryzagri</name>
    <dbReference type="NCBI Taxonomy" id="3025669"/>
    <lineage>
        <taxon>Bacteria</taxon>
        <taxon>Pseudomonadati</taxon>
        <taxon>Bacteroidota</taxon>
        <taxon>Sphingobacteriia</taxon>
        <taxon>Sphingobacteriales</taxon>
        <taxon>Sphingobacteriaceae</taxon>
        <taxon>Sphingobacterium</taxon>
    </lineage>
</organism>
<dbReference type="EMBL" id="CP117880">
    <property type="protein sequence ID" value="WDF68430.1"/>
    <property type="molecule type" value="Genomic_DNA"/>
</dbReference>
<feature type="transmembrane region" description="Helical" evidence="7">
    <location>
        <begin position="82"/>
        <end position="99"/>
    </location>
</feature>
<comment type="subcellular location">
    <subcellularLocation>
        <location evidence="1">Cell membrane</location>
        <topology evidence="1">Multi-pass membrane protein</topology>
    </subcellularLocation>
</comment>
<evidence type="ECO:0000256" key="7">
    <source>
        <dbReference type="SAM" id="Phobius"/>
    </source>
</evidence>
<feature type="transmembrane region" description="Helical" evidence="7">
    <location>
        <begin position="48"/>
        <end position="66"/>
    </location>
</feature>
<evidence type="ECO:0000256" key="4">
    <source>
        <dbReference type="ARBA" id="ARBA00022692"/>
    </source>
</evidence>
<feature type="transmembrane region" description="Helical" evidence="7">
    <location>
        <begin position="183"/>
        <end position="201"/>
    </location>
</feature>
<dbReference type="PANTHER" id="PTHR40074:SF2">
    <property type="entry name" value="O-ACETYLTRANSFERASE WECH"/>
    <property type="match status" value="1"/>
</dbReference>
<proteinExistence type="inferred from homology"/>
<keyword evidence="6 7" id="KW-0472">Membrane</keyword>
<evidence type="ECO:0000256" key="5">
    <source>
        <dbReference type="ARBA" id="ARBA00022989"/>
    </source>
</evidence>
<dbReference type="Pfam" id="PF01757">
    <property type="entry name" value="Acyl_transf_3"/>
    <property type="match status" value="1"/>
</dbReference>
<evidence type="ECO:0000256" key="3">
    <source>
        <dbReference type="ARBA" id="ARBA00022475"/>
    </source>
</evidence>
<gene>
    <name evidence="9" type="ORF">PQ465_19310</name>
</gene>
<dbReference type="PANTHER" id="PTHR40074">
    <property type="entry name" value="O-ACETYLTRANSFERASE WECH"/>
    <property type="match status" value="1"/>
</dbReference>
<evidence type="ECO:0000256" key="2">
    <source>
        <dbReference type="ARBA" id="ARBA00007400"/>
    </source>
</evidence>
<feature type="domain" description="Acyltransferase 3" evidence="8">
    <location>
        <begin position="5"/>
        <end position="319"/>
    </location>
</feature>
<dbReference type="InterPro" id="IPR002656">
    <property type="entry name" value="Acyl_transf_3_dom"/>
</dbReference>
<keyword evidence="5 7" id="KW-1133">Transmembrane helix</keyword>
<feature type="transmembrane region" description="Helical" evidence="7">
    <location>
        <begin position="208"/>
        <end position="228"/>
    </location>
</feature>
<dbReference type="Proteomes" id="UP001221558">
    <property type="component" value="Chromosome"/>
</dbReference>
<feature type="transmembrane region" description="Helical" evidence="7">
    <location>
        <begin position="302"/>
        <end position="322"/>
    </location>
</feature>
<evidence type="ECO:0000313" key="9">
    <source>
        <dbReference type="EMBL" id="WDF68430.1"/>
    </source>
</evidence>
<evidence type="ECO:0000259" key="8">
    <source>
        <dbReference type="Pfam" id="PF01757"/>
    </source>
</evidence>
<name>A0ABY7WHN5_9SPHI</name>
<feature type="transmembrane region" description="Helical" evidence="7">
    <location>
        <begin position="240"/>
        <end position="259"/>
    </location>
</feature>
<feature type="transmembrane region" description="Helical" evidence="7">
    <location>
        <begin position="279"/>
        <end position="296"/>
    </location>
</feature>
<reference evidence="9 10" key="1">
    <citation type="submission" date="2023-02" db="EMBL/GenBank/DDBJ databases">
        <title>Genome sequence of Sphingobacterium sp. KACC 22765.</title>
        <authorList>
            <person name="Kim S."/>
            <person name="Heo J."/>
            <person name="Kwon S.-W."/>
        </authorList>
    </citation>
    <scope>NUCLEOTIDE SEQUENCE [LARGE SCALE GENOMIC DNA]</scope>
    <source>
        <strain evidence="9 10">KACC 22765</strain>
    </source>
</reference>
<keyword evidence="4 7" id="KW-0812">Transmembrane</keyword>
<sequence>MQQQIHYISALRILATFLVILIHASTGYLNVFHAHSFDWNYANLLNSFSRFCVPLFVLISGALLLQKREEPLLFYKKRMSRILWPFLFWLLVYLVYYFYRYTQLDVLPLSRIIEISIDKLLHGPSAHLWFLYMIVGLYLAVPFLQILVHEVSDNTLLLFIALWFASLFMLEKSLYAYVPKIDLTFFSGYVGYMLLGFFLATRSVQIPNVVLLIIMVAIGLGNSWGTWFLSQAADRYTPTLYNYLGPTNAVLASAVFLVFKNSVQQPLPRPLQWIDQHSFGIYLVHILVLNYIHPLISWPTAWKIPVVSIITLGISLVLTFGLRKLPLGKTISG</sequence>
<evidence type="ECO:0000256" key="1">
    <source>
        <dbReference type="ARBA" id="ARBA00004651"/>
    </source>
</evidence>
<feature type="transmembrane region" description="Helical" evidence="7">
    <location>
        <begin position="129"/>
        <end position="148"/>
    </location>
</feature>
<dbReference type="RefSeq" id="WP_274267163.1">
    <property type="nucleotide sequence ID" value="NZ_CP117880.1"/>
</dbReference>
<comment type="similarity">
    <text evidence="2">Belongs to the acyltransferase 3 family.</text>
</comment>
<evidence type="ECO:0000313" key="10">
    <source>
        <dbReference type="Proteomes" id="UP001221558"/>
    </source>
</evidence>
<feature type="transmembrane region" description="Helical" evidence="7">
    <location>
        <begin position="155"/>
        <end position="177"/>
    </location>
</feature>